<evidence type="ECO:0000256" key="5">
    <source>
        <dbReference type="RuleBase" id="RU003679"/>
    </source>
</evidence>
<reference evidence="7 8" key="1">
    <citation type="submission" date="2019-03" db="EMBL/GenBank/DDBJ databases">
        <title>Genomic Encyclopedia of Type Strains, Phase IV (KMG-IV): sequencing the most valuable type-strain genomes for metagenomic binning, comparative biology and taxonomic classification.</title>
        <authorList>
            <person name="Goeker M."/>
        </authorList>
    </citation>
    <scope>NUCLEOTIDE SEQUENCE [LARGE SCALE GENOMIC DNA]</scope>
    <source>
        <strain evidence="7 8">DSM 100556</strain>
    </source>
</reference>
<dbReference type="InterPro" id="IPR031330">
    <property type="entry name" value="Gly_Hdrlase_35_cat"/>
</dbReference>
<dbReference type="GO" id="GO:0004565">
    <property type="term" value="F:beta-galactosidase activity"/>
    <property type="evidence" value="ECO:0007669"/>
    <property type="project" value="UniProtKB-EC"/>
</dbReference>
<dbReference type="Proteomes" id="UP000295718">
    <property type="component" value="Unassembled WGS sequence"/>
</dbReference>
<evidence type="ECO:0000256" key="4">
    <source>
        <dbReference type="RuleBase" id="RU000675"/>
    </source>
</evidence>
<evidence type="ECO:0000256" key="3">
    <source>
        <dbReference type="ARBA" id="ARBA00023295"/>
    </source>
</evidence>
<feature type="domain" description="Glycoside hydrolase 35 catalytic" evidence="6">
    <location>
        <begin position="272"/>
        <end position="393"/>
    </location>
</feature>
<dbReference type="Gene3D" id="3.20.20.80">
    <property type="entry name" value="Glycosidases"/>
    <property type="match status" value="1"/>
</dbReference>
<comment type="caution">
    <text evidence="7">The sequence shown here is derived from an EMBL/GenBank/DDBJ whole genome shotgun (WGS) entry which is preliminary data.</text>
</comment>
<dbReference type="GO" id="GO:0005975">
    <property type="term" value="P:carbohydrate metabolic process"/>
    <property type="evidence" value="ECO:0007669"/>
    <property type="project" value="InterPro"/>
</dbReference>
<organism evidence="7 8">
    <name type="scientific">Kineothrix alysoides</name>
    <dbReference type="NCBI Taxonomy" id="1469948"/>
    <lineage>
        <taxon>Bacteria</taxon>
        <taxon>Bacillati</taxon>
        <taxon>Bacillota</taxon>
        <taxon>Clostridia</taxon>
        <taxon>Lachnospirales</taxon>
        <taxon>Lachnospiraceae</taxon>
        <taxon>Kineothrix</taxon>
    </lineage>
</organism>
<dbReference type="PRINTS" id="PR00742">
    <property type="entry name" value="GLHYDRLASE35"/>
</dbReference>
<dbReference type="InterPro" id="IPR037110">
    <property type="entry name" value="Betagal_dom2_sf"/>
</dbReference>
<dbReference type="InterPro" id="IPR017853">
    <property type="entry name" value="GH"/>
</dbReference>
<dbReference type="EMBL" id="SLUO01000011">
    <property type="protein sequence ID" value="TCL56638.1"/>
    <property type="molecule type" value="Genomic_DNA"/>
</dbReference>
<dbReference type="OrthoDB" id="9813184at2"/>
<dbReference type="InterPro" id="IPR019801">
    <property type="entry name" value="Glyco_hydro_35_CS"/>
</dbReference>
<keyword evidence="2 4" id="KW-0378">Hydrolase</keyword>
<dbReference type="RefSeq" id="WP_031390332.1">
    <property type="nucleotide sequence ID" value="NZ_JPNB01000001.1"/>
</dbReference>
<name>A0A4R1QS40_9FIRM</name>
<dbReference type="STRING" id="1469948.GCA_000732725_01619"/>
<evidence type="ECO:0000313" key="7">
    <source>
        <dbReference type="EMBL" id="TCL56638.1"/>
    </source>
</evidence>
<gene>
    <name evidence="7" type="ORF">EDD76_111132</name>
</gene>
<evidence type="ECO:0000256" key="1">
    <source>
        <dbReference type="ARBA" id="ARBA00009809"/>
    </source>
</evidence>
<evidence type="ECO:0000256" key="2">
    <source>
        <dbReference type="ARBA" id="ARBA00022801"/>
    </source>
</evidence>
<keyword evidence="3 4" id="KW-0326">Glycosidase</keyword>
<sequence>MTTSYHIDTKNIAPAIYPCPIPYSGTNPNGDTIDFSNYYMEYNKRPYYAVSGEMHFSRIEERFWEDEIIKMKMAGITMISTYLFWIHHEEERGVFDWSGNKNIRKFTKLCKEHGIFLILRVGPFSHGECRNGGFPDWMFGAQYDVRSNDEEYLFYVKRYFKEIGEQVKGLMFKDGGPVVSVQIENEYEHASSPWELTTENSGEWTASGNEGGSHLQILKDMAIEEGLITPLYSTTAWGGACAPIETVLPLWGGYAYWPWIFYGDDIKEHPATTEFIYKDFHNNSAPKYYNFDPEYPPEDFPFVCCEMGGGMANYYRYRFQLPFRSVEALANIKTASGCNFLGYYMFHGGSNPKGKRVPFLNECALPKISYDYQAAVGEYGQIRESYKRVKLLHYFYKDFEEQLCNMKTVLPQEAADMDQKDTKTLRYCVRSNKNSGFLFINNFQDHVEMSDRQDFCVIVQTGDKFVRIPQTGGMSLRKEASCILPFNMDLDGQMLEYATVQPILKMLDNDVWNYFFFVPEGMKPEFKFRGRDTIHVAEDKSSKTVVRGEDGKEIILCVLCRQDSLKLWRVDREDGEMLILSDETVLEDRGKIRIESIGKESGTIAVFPPRNQPVTVGGRSCEVASQGEVFTYYEVSYGRNEVEFQWEDISSKEKANSGGLKRPVIGSPITSTKIVNARAKVTIPKEAFDNCKQILMQVDYIGDIGYAFVDGDLINDNFSNGAVWEFGIKAYEKEIVEKGFHIYVSPKRKGSHVNSDSEMAARFEVYDEAVAQIHGIRAVPVFDCLTDL</sequence>
<dbReference type="PANTHER" id="PTHR23421">
    <property type="entry name" value="BETA-GALACTOSIDASE RELATED"/>
    <property type="match status" value="1"/>
</dbReference>
<comment type="similarity">
    <text evidence="1 5">Belongs to the glycosyl hydrolase 35 family.</text>
</comment>
<dbReference type="EC" id="3.2.1.23" evidence="4"/>
<protein>
    <recommendedName>
        <fullName evidence="4">Beta-galactosidase</fullName>
        <ecNumber evidence="4">3.2.1.23</ecNumber>
    </recommendedName>
</protein>
<keyword evidence="8" id="KW-1185">Reference proteome</keyword>
<accession>A0A4R1QS40</accession>
<evidence type="ECO:0000259" key="6">
    <source>
        <dbReference type="Pfam" id="PF01301"/>
    </source>
</evidence>
<feature type="domain" description="Glycoside hydrolase 35 catalytic" evidence="6">
    <location>
        <begin position="43"/>
        <end position="191"/>
    </location>
</feature>
<evidence type="ECO:0000313" key="8">
    <source>
        <dbReference type="Proteomes" id="UP000295718"/>
    </source>
</evidence>
<dbReference type="InterPro" id="IPR001944">
    <property type="entry name" value="Glycoside_Hdrlase_35"/>
</dbReference>
<dbReference type="SUPFAM" id="SSF51445">
    <property type="entry name" value="(Trans)glycosidases"/>
    <property type="match status" value="1"/>
</dbReference>
<proteinExistence type="inferred from homology"/>
<dbReference type="Pfam" id="PF01301">
    <property type="entry name" value="Glyco_hydro_35"/>
    <property type="match status" value="2"/>
</dbReference>
<dbReference type="Gene3D" id="2.102.20.10">
    <property type="entry name" value="Beta-galactosidase, domain 2"/>
    <property type="match status" value="1"/>
</dbReference>
<dbReference type="AlphaFoldDB" id="A0A4R1QS40"/>
<dbReference type="PROSITE" id="PS01182">
    <property type="entry name" value="GLYCOSYL_HYDROL_F35"/>
    <property type="match status" value="1"/>
</dbReference>
<comment type="catalytic activity">
    <reaction evidence="4">
        <text>Hydrolysis of terminal non-reducing beta-D-galactose residues in beta-D-galactosides.</text>
        <dbReference type="EC" id="3.2.1.23"/>
    </reaction>
</comment>